<dbReference type="EMBL" id="UGNW01000001">
    <property type="protein sequence ID" value="STX32910.1"/>
    <property type="molecule type" value="Genomic_DNA"/>
</dbReference>
<keyword evidence="3" id="KW-1185">Reference proteome</keyword>
<evidence type="ECO:0000313" key="4">
    <source>
        <dbReference type="Proteomes" id="UP000255066"/>
    </source>
</evidence>
<dbReference type="Proteomes" id="UP000255066">
    <property type="component" value="Unassembled WGS sequence"/>
</dbReference>
<reference evidence="2 4" key="2">
    <citation type="submission" date="2018-06" db="EMBL/GenBank/DDBJ databases">
        <authorList>
            <consortium name="Pathogen Informatics"/>
            <person name="Doyle S."/>
        </authorList>
    </citation>
    <scope>NUCLEOTIDE SEQUENCE [LARGE SCALE GENOMIC DNA]</scope>
    <source>
        <strain evidence="2 4">NCTC12437</strain>
    </source>
</reference>
<dbReference type="EMBL" id="LNXT01000052">
    <property type="protein sequence ID" value="KTC66761.1"/>
    <property type="molecule type" value="Genomic_DNA"/>
</dbReference>
<evidence type="ECO:0000313" key="2">
    <source>
        <dbReference type="EMBL" id="STX32910.1"/>
    </source>
</evidence>
<dbReference type="OrthoDB" id="5647176at2"/>
<sequence>MYNPLVHSQMEEKKETTDNKVTPFWLQYGDLYLNPVFFKRGLLVVSPKPEAKDASPETESFLINNREFFFHTGEKGDKPLPSPNTRAVNKTQALLNRLMNGRSQTLIPLPEKPTVLFNKQRRDEIFLPLLVNNPQGALGTYVYPWLSKSPAPFQQFNGFSQFVTAGCMFGASLRAIPDKGEEIELINHHIRLQPGATIVAVLHENSVTGYTDTTSNPFEQMLFNEFEKNCLLVKSLAKPNADILIHYHLPVYDYLLFGLKLFFHQQMTDTALNEFIQLIWERKTYYENNLGGIASKQGVKVIFQSPFDNLLQALSPSDPALSLFNQLNVDSFLSAQNPYEREAAFVKSCLTRLIHNEINPEQKTVWRDALDAQEVWPENLEELFKLANAVFIASCSRGHRPYETCSLLPLSEKQIQLHYETLHAQFTKHFKTDGHPYSAVVNLTTMEPVITYSPTTKGLLFYFACCLQTLSGLIAEKKIIQQAARNLSFFAQESSTRKEKTTADVPGAVDLQTLLSEAKSIVKH</sequence>
<dbReference type="Proteomes" id="UP000054735">
    <property type="component" value="Unassembled WGS sequence"/>
</dbReference>
<protein>
    <submittedName>
        <fullName evidence="2">Uncharacterized protein</fullName>
    </submittedName>
</protein>
<accession>A0A378IDG9</accession>
<name>A0A378IDG9_9GAMM</name>
<evidence type="ECO:0000313" key="3">
    <source>
        <dbReference type="Proteomes" id="UP000054735"/>
    </source>
</evidence>
<dbReference type="STRING" id="28083.Lbir_3063"/>
<organism evidence="2 4">
    <name type="scientific">Legionella birminghamensis</name>
    <dbReference type="NCBI Taxonomy" id="28083"/>
    <lineage>
        <taxon>Bacteria</taxon>
        <taxon>Pseudomonadati</taxon>
        <taxon>Pseudomonadota</taxon>
        <taxon>Gammaproteobacteria</taxon>
        <taxon>Legionellales</taxon>
        <taxon>Legionellaceae</taxon>
        <taxon>Legionella</taxon>
    </lineage>
</organism>
<gene>
    <name evidence="1" type="ORF">Lbir_3063</name>
    <name evidence="2" type="ORF">NCTC12437_02714</name>
</gene>
<dbReference type="AlphaFoldDB" id="A0A378IDG9"/>
<reference evidence="1 3" key="1">
    <citation type="submission" date="2015-11" db="EMBL/GenBank/DDBJ databases">
        <title>Genomic analysis of 38 Legionella species identifies large and diverse effector repertoires.</title>
        <authorList>
            <person name="Burstein D."/>
            <person name="Amaro F."/>
            <person name="Zusman T."/>
            <person name="Lifshitz Z."/>
            <person name="Cohen O."/>
            <person name="Gilbert J.A."/>
            <person name="Pupko T."/>
            <person name="Shuman H.A."/>
            <person name="Segal G."/>
        </authorList>
    </citation>
    <scope>NUCLEOTIDE SEQUENCE [LARGE SCALE GENOMIC DNA]</scope>
    <source>
        <strain evidence="1 3">CDC#1407-AL-14</strain>
    </source>
</reference>
<proteinExistence type="predicted"/>
<evidence type="ECO:0000313" key="1">
    <source>
        <dbReference type="EMBL" id="KTC66761.1"/>
    </source>
</evidence>
<dbReference type="RefSeq" id="WP_058525057.1">
    <property type="nucleotide sequence ID" value="NZ_CAAAHV010000028.1"/>
</dbReference>